<sequence length="188" mass="19619">MSRRNLLRDAAIDVLGGQGSRALTHRAVDAAAGVPTGTAKNYFPTRDALLGAVADRCLERFREAGTLPTAGPAGRTDLAALLRGLLEEATGPGRTRVLAYQELHGEAARKPWLGKVLAEISAADFAAMEQLQRAAGLDVSPQRAAVVTLAVHAAIVDLLAHPADVPNGAGLDDLAGFVEGLLDVVYPR</sequence>
<keyword evidence="5" id="KW-1185">Reference proteome</keyword>
<feature type="domain" description="HTH tetR-type" evidence="3">
    <location>
        <begin position="1"/>
        <end position="61"/>
    </location>
</feature>
<keyword evidence="1 2" id="KW-0238">DNA-binding</keyword>
<accession>A0A6G4XQW9</accession>
<evidence type="ECO:0000259" key="3">
    <source>
        <dbReference type="PROSITE" id="PS50977"/>
    </source>
</evidence>
<protein>
    <submittedName>
        <fullName evidence="4">TetR family transcriptional regulator</fullName>
    </submittedName>
</protein>
<dbReference type="Pfam" id="PF17940">
    <property type="entry name" value="TetR_C_31"/>
    <property type="match status" value="1"/>
</dbReference>
<dbReference type="GO" id="GO:0003700">
    <property type="term" value="F:DNA-binding transcription factor activity"/>
    <property type="evidence" value="ECO:0007669"/>
    <property type="project" value="TreeGrafter"/>
</dbReference>
<evidence type="ECO:0000256" key="2">
    <source>
        <dbReference type="PROSITE-ProRule" id="PRU00335"/>
    </source>
</evidence>
<organism evidence="4 5">
    <name type="scientific">Streptomyces mesophilus</name>
    <dbReference type="NCBI Taxonomy" id="1775132"/>
    <lineage>
        <taxon>Bacteria</taxon>
        <taxon>Bacillati</taxon>
        <taxon>Actinomycetota</taxon>
        <taxon>Actinomycetes</taxon>
        <taxon>Kitasatosporales</taxon>
        <taxon>Streptomycetaceae</taxon>
        <taxon>Streptomyces</taxon>
    </lineage>
</organism>
<dbReference type="InterPro" id="IPR041583">
    <property type="entry name" value="TetR_C_31"/>
</dbReference>
<dbReference type="AlphaFoldDB" id="A0A6G4XQW9"/>
<comment type="caution">
    <text evidence="4">The sequence shown here is derived from an EMBL/GenBank/DDBJ whole genome shotgun (WGS) entry which is preliminary data.</text>
</comment>
<dbReference type="Proteomes" id="UP000481109">
    <property type="component" value="Unassembled WGS sequence"/>
</dbReference>
<dbReference type="Pfam" id="PF00440">
    <property type="entry name" value="TetR_N"/>
    <property type="match status" value="1"/>
</dbReference>
<dbReference type="InterPro" id="IPR009057">
    <property type="entry name" value="Homeodomain-like_sf"/>
</dbReference>
<dbReference type="SUPFAM" id="SSF46689">
    <property type="entry name" value="Homeodomain-like"/>
    <property type="match status" value="1"/>
</dbReference>
<dbReference type="InterPro" id="IPR050109">
    <property type="entry name" value="HTH-type_TetR-like_transc_reg"/>
</dbReference>
<dbReference type="PANTHER" id="PTHR30055:SF231">
    <property type="entry name" value="TRANSCRIPTIONAL REGULATORY PROTEIN (PROBABLY DEOR-FAMILY)-RELATED"/>
    <property type="match status" value="1"/>
</dbReference>
<evidence type="ECO:0000256" key="1">
    <source>
        <dbReference type="ARBA" id="ARBA00023125"/>
    </source>
</evidence>
<dbReference type="InterPro" id="IPR001647">
    <property type="entry name" value="HTH_TetR"/>
</dbReference>
<dbReference type="PANTHER" id="PTHR30055">
    <property type="entry name" value="HTH-TYPE TRANSCRIPTIONAL REGULATOR RUTR"/>
    <property type="match status" value="1"/>
</dbReference>
<gene>
    <name evidence="4" type="ORF">G6045_30650</name>
</gene>
<dbReference type="EMBL" id="JAAKZW010000184">
    <property type="protein sequence ID" value="NGO79986.1"/>
    <property type="molecule type" value="Genomic_DNA"/>
</dbReference>
<feature type="DNA-binding region" description="H-T-H motif" evidence="2">
    <location>
        <begin position="24"/>
        <end position="43"/>
    </location>
</feature>
<evidence type="ECO:0000313" key="4">
    <source>
        <dbReference type="EMBL" id="NGO79986.1"/>
    </source>
</evidence>
<reference evidence="4 5" key="1">
    <citation type="submission" date="2020-02" db="EMBL/GenBank/DDBJ databases">
        <title>Whole-genome analyses of novel actinobacteria.</title>
        <authorList>
            <person name="Sahin N."/>
            <person name="Tokatli A."/>
        </authorList>
    </citation>
    <scope>NUCLEOTIDE SEQUENCE [LARGE SCALE GENOMIC DNA]</scope>
    <source>
        <strain evidence="4 5">YC504</strain>
    </source>
</reference>
<dbReference type="GO" id="GO:0000976">
    <property type="term" value="F:transcription cis-regulatory region binding"/>
    <property type="evidence" value="ECO:0007669"/>
    <property type="project" value="TreeGrafter"/>
</dbReference>
<dbReference type="Gene3D" id="1.10.357.10">
    <property type="entry name" value="Tetracycline Repressor, domain 2"/>
    <property type="match status" value="1"/>
</dbReference>
<name>A0A6G4XQW9_9ACTN</name>
<dbReference type="PROSITE" id="PS50977">
    <property type="entry name" value="HTH_TETR_2"/>
    <property type="match status" value="1"/>
</dbReference>
<evidence type="ECO:0000313" key="5">
    <source>
        <dbReference type="Proteomes" id="UP000481109"/>
    </source>
</evidence>
<proteinExistence type="predicted"/>